<dbReference type="Pfam" id="PF20414">
    <property type="entry name" value="DUF6698"/>
    <property type="match status" value="1"/>
</dbReference>
<dbReference type="Proteomes" id="UP000320762">
    <property type="component" value="Unassembled WGS sequence"/>
</dbReference>
<protein>
    <submittedName>
        <fullName evidence="2">Uncharacterized protein</fullName>
    </submittedName>
</protein>
<feature type="compositionally biased region" description="Basic residues" evidence="1">
    <location>
        <begin position="1"/>
        <end position="11"/>
    </location>
</feature>
<reference evidence="2 3" key="1">
    <citation type="journal article" date="2019" name="New Phytol.">
        <title>Comparative genomics reveals unique wood-decay strategies and fruiting body development in the Schizophyllaceae.</title>
        <authorList>
            <person name="Almasi E."/>
            <person name="Sahu N."/>
            <person name="Krizsan K."/>
            <person name="Balint B."/>
            <person name="Kovacs G.M."/>
            <person name="Kiss B."/>
            <person name="Cseklye J."/>
            <person name="Drula E."/>
            <person name="Henrissat B."/>
            <person name="Nagy I."/>
            <person name="Chovatia M."/>
            <person name="Adam C."/>
            <person name="LaButti K."/>
            <person name="Lipzen A."/>
            <person name="Riley R."/>
            <person name="Grigoriev I.V."/>
            <person name="Nagy L.G."/>
        </authorList>
    </citation>
    <scope>NUCLEOTIDE SEQUENCE [LARGE SCALE GENOMIC DNA]</scope>
    <source>
        <strain evidence="2 3">NL-1724</strain>
    </source>
</reference>
<proteinExistence type="predicted"/>
<dbReference type="EMBL" id="VDMD01000255">
    <property type="protein sequence ID" value="TRM55178.1"/>
    <property type="molecule type" value="Genomic_DNA"/>
</dbReference>
<feature type="compositionally biased region" description="Acidic residues" evidence="1">
    <location>
        <begin position="71"/>
        <end position="85"/>
    </location>
</feature>
<dbReference type="InterPro" id="IPR046521">
    <property type="entry name" value="DUF6698"/>
</dbReference>
<evidence type="ECO:0000313" key="3">
    <source>
        <dbReference type="Proteomes" id="UP000320762"/>
    </source>
</evidence>
<organism evidence="2 3">
    <name type="scientific">Schizophyllum amplum</name>
    <dbReference type="NCBI Taxonomy" id="97359"/>
    <lineage>
        <taxon>Eukaryota</taxon>
        <taxon>Fungi</taxon>
        <taxon>Dikarya</taxon>
        <taxon>Basidiomycota</taxon>
        <taxon>Agaricomycotina</taxon>
        <taxon>Agaricomycetes</taxon>
        <taxon>Agaricomycetidae</taxon>
        <taxon>Agaricales</taxon>
        <taxon>Schizophyllaceae</taxon>
        <taxon>Schizophyllum</taxon>
    </lineage>
</organism>
<dbReference type="STRING" id="97359.A0A550BRL3"/>
<evidence type="ECO:0000256" key="1">
    <source>
        <dbReference type="SAM" id="MobiDB-lite"/>
    </source>
</evidence>
<dbReference type="OrthoDB" id="3160134at2759"/>
<feature type="compositionally biased region" description="Acidic residues" evidence="1">
    <location>
        <begin position="157"/>
        <end position="174"/>
    </location>
</feature>
<feature type="region of interest" description="Disordered" evidence="1">
    <location>
        <begin position="157"/>
        <end position="183"/>
    </location>
</feature>
<feature type="region of interest" description="Disordered" evidence="1">
    <location>
        <begin position="1"/>
        <end position="86"/>
    </location>
</feature>
<evidence type="ECO:0000313" key="2">
    <source>
        <dbReference type="EMBL" id="TRM55178.1"/>
    </source>
</evidence>
<sequence length="479" mass="53830">MPKSSKTKKVKYSFIIPPTKAPIASHRRPARKSASPARNTQPNRASRDSPARLTTPVSAARAARASRSEEPEPEEDKESDSEDADAVVARQRKIIDRALHVLGSIAETNKRPAVTETSSPIHAFLCASRWIIRAVPHMLFLSFTSVLAVGFDGGPDFELEDEEDDDEDDSDEDDGRTRVSRTAQRKAAYKEITRLVPGLATFMKAIRHDSAAFYTLSRTMQNVANEAKCDDTRAFKNNILDYILDDPHTQRLQPPIRSDDKTLRGFNHPTTGAMLIPRCHRLDYEKNAAKCTEAISSGKILIDNTSLPMFLYDKELLDPDNVSDGLLQGPPIVRSYRQLMLGKTYAYNAPEAVPSNCNARKHGLVQATPPTIAYVACMVRFALSSTTKWNVADKSFKLEHLYQEVLELLALDEDEPDPWVIETLKWWNIQVFGRPEGAEPDSDDDEPMFTASDELVTWRKEKEQRLAEARRNRPPSPEI</sequence>
<keyword evidence="3" id="KW-1185">Reference proteome</keyword>
<accession>A0A550BRL3</accession>
<gene>
    <name evidence="2" type="ORF">BD626DRAFT_531431</name>
</gene>
<dbReference type="AlphaFoldDB" id="A0A550BRL3"/>
<name>A0A550BRL3_9AGAR</name>
<comment type="caution">
    <text evidence="2">The sequence shown here is derived from an EMBL/GenBank/DDBJ whole genome shotgun (WGS) entry which is preliminary data.</text>
</comment>